<evidence type="ECO:0000313" key="3">
    <source>
        <dbReference type="Proteomes" id="UP000178776"/>
    </source>
</evidence>
<accession>A0A1D9LI43</accession>
<sequence length="122" mass="13033">MLSSAVARAAIWASATALAAIQNAPSAVLDALQTHPQVSMMNNNPSNLTAVFVSGKSMTLRVKNASGNDTNYMRTLAGGSGAGDDVFTTTNAWAPRVRAYNNLCHYTWTSNFPFQAYVVNMN</sequence>
<dbReference type="KEGG" id="cvc:BKX93_13295"/>
<name>A0A1D9LI43_9NEIS</name>
<proteinExistence type="predicted"/>
<dbReference type="AlphaFoldDB" id="A0A1D9LI43"/>
<gene>
    <name evidence="2" type="ORF">BKX93_13295</name>
</gene>
<feature type="signal peptide" evidence="1">
    <location>
        <begin position="1"/>
        <end position="19"/>
    </location>
</feature>
<evidence type="ECO:0000256" key="1">
    <source>
        <dbReference type="SAM" id="SignalP"/>
    </source>
</evidence>
<reference evidence="2 3" key="1">
    <citation type="submission" date="2016-10" db="EMBL/GenBank/DDBJ databases">
        <title>Chromobacterium muskegensis sp. nov., an insecticidal bacterium isolated from Sphagnum bogs.</title>
        <authorList>
            <person name="Sparks M.E."/>
            <person name="Blackburn M.B."/>
            <person name="Gundersen-Rindal D.E."/>
            <person name="Mitchell A."/>
            <person name="Farrar R."/>
            <person name="Kuhar D."/>
        </authorList>
    </citation>
    <scope>NUCLEOTIDE SEQUENCE [LARGE SCALE GENOMIC DNA]</scope>
    <source>
        <strain evidence="2 3">21-1</strain>
    </source>
</reference>
<feature type="chain" id="PRO_5009443145" evidence="1">
    <location>
        <begin position="20"/>
        <end position="122"/>
    </location>
</feature>
<protein>
    <submittedName>
        <fullName evidence="2">Uncharacterized protein</fullName>
    </submittedName>
</protein>
<keyword evidence="1" id="KW-0732">Signal</keyword>
<dbReference type="STRING" id="1108595.BKX93_13295"/>
<organism evidence="2 3">
    <name type="scientific">Chromobacterium vaccinii</name>
    <dbReference type="NCBI Taxonomy" id="1108595"/>
    <lineage>
        <taxon>Bacteria</taxon>
        <taxon>Pseudomonadati</taxon>
        <taxon>Pseudomonadota</taxon>
        <taxon>Betaproteobacteria</taxon>
        <taxon>Neisseriales</taxon>
        <taxon>Chromobacteriaceae</taxon>
        <taxon>Chromobacterium</taxon>
    </lineage>
</organism>
<evidence type="ECO:0000313" key="2">
    <source>
        <dbReference type="EMBL" id="AOZ50871.1"/>
    </source>
</evidence>
<dbReference type="Proteomes" id="UP000178776">
    <property type="component" value="Chromosome"/>
</dbReference>
<dbReference type="EMBL" id="CP017707">
    <property type="protein sequence ID" value="AOZ50871.1"/>
    <property type="molecule type" value="Genomic_DNA"/>
</dbReference>